<evidence type="ECO:0000313" key="2">
    <source>
        <dbReference type="EMBL" id="KAJ1192891.1"/>
    </source>
</evidence>
<dbReference type="Proteomes" id="UP001066276">
    <property type="component" value="Chromosome 2_2"/>
</dbReference>
<name>A0AAV7UWJ5_PLEWA</name>
<evidence type="ECO:0000256" key="1">
    <source>
        <dbReference type="SAM" id="MobiDB-lite"/>
    </source>
</evidence>
<feature type="region of interest" description="Disordered" evidence="1">
    <location>
        <begin position="1"/>
        <end position="58"/>
    </location>
</feature>
<keyword evidence="3" id="KW-1185">Reference proteome</keyword>
<evidence type="ECO:0000313" key="3">
    <source>
        <dbReference type="Proteomes" id="UP001066276"/>
    </source>
</evidence>
<comment type="caution">
    <text evidence="2">The sequence shown here is derived from an EMBL/GenBank/DDBJ whole genome shotgun (WGS) entry which is preliminary data.</text>
</comment>
<accession>A0AAV7UWJ5</accession>
<dbReference type="AlphaFoldDB" id="A0AAV7UWJ5"/>
<sequence length="74" mass="8202">MALRAGSETDTHLGPRVWSVTQGTELTSDNTSGFRNGKTPQRPQRNIPWHNNGRDPRCVDTKTQLMSLRSAAVP</sequence>
<protein>
    <submittedName>
        <fullName evidence="2">Uncharacterized protein</fullName>
    </submittedName>
</protein>
<dbReference type="EMBL" id="JANPWB010000004">
    <property type="protein sequence ID" value="KAJ1192891.1"/>
    <property type="molecule type" value="Genomic_DNA"/>
</dbReference>
<feature type="compositionally biased region" description="Polar residues" evidence="1">
    <location>
        <begin position="19"/>
        <end position="44"/>
    </location>
</feature>
<gene>
    <name evidence="2" type="ORF">NDU88_002197</name>
</gene>
<organism evidence="2 3">
    <name type="scientific">Pleurodeles waltl</name>
    <name type="common">Iberian ribbed newt</name>
    <dbReference type="NCBI Taxonomy" id="8319"/>
    <lineage>
        <taxon>Eukaryota</taxon>
        <taxon>Metazoa</taxon>
        <taxon>Chordata</taxon>
        <taxon>Craniata</taxon>
        <taxon>Vertebrata</taxon>
        <taxon>Euteleostomi</taxon>
        <taxon>Amphibia</taxon>
        <taxon>Batrachia</taxon>
        <taxon>Caudata</taxon>
        <taxon>Salamandroidea</taxon>
        <taxon>Salamandridae</taxon>
        <taxon>Pleurodelinae</taxon>
        <taxon>Pleurodeles</taxon>
    </lineage>
</organism>
<proteinExistence type="predicted"/>
<reference evidence="2" key="1">
    <citation type="journal article" date="2022" name="bioRxiv">
        <title>Sequencing and chromosome-scale assembly of the giantPleurodeles waltlgenome.</title>
        <authorList>
            <person name="Brown T."/>
            <person name="Elewa A."/>
            <person name="Iarovenko S."/>
            <person name="Subramanian E."/>
            <person name="Araus A.J."/>
            <person name="Petzold A."/>
            <person name="Susuki M."/>
            <person name="Suzuki K.-i.T."/>
            <person name="Hayashi T."/>
            <person name="Toyoda A."/>
            <person name="Oliveira C."/>
            <person name="Osipova E."/>
            <person name="Leigh N.D."/>
            <person name="Simon A."/>
            <person name="Yun M.H."/>
        </authorList>
    </citation>
    <scope>NUCLEOTIDE SEQUENCE</scope>
    <source>
        <strain evidence="2">20211129_DDA</strain>
        <tissue evidence="2">Liver</tissue>
    </source>
</reference>